<comment type="caution">
    <text evidence="1">The sequence shown here is derived from an EMBL/GenBank/DDBJ whole genome shotgun (WGS) entry which is preliminary data.</text>
</comment>
<dbReference type="VEuPathDB" id="FungiDB:FUN_011398"/>
<evidence type="ECO:0000313" key="2">
    <source>
        <dbReference type="Proteomes" id="UP000232722"/>
    </source>
</evidence>
<dbReference type="VEuPathDB" id="FungiDB:RhiirFUN_012680"/>
<dbReference type="EMBL" id="LLXJ01002311">
    <property type="protein sequence ID" value="PKB99160.1"/>
    <property type="molecule type" value="Genomic_DNA"/>
</dbReference>
<sequence>MPDLRRKISEFDAEKTELKHRIAEALKMTEEERTRRDAENAKHKARIEELESEFRDRIMKVEQKQTLNDNSSNNNSSNFNLVADQVPMFPLESDSPSSINYNNVTEVSETACSEKVTYSIDEVSQHLAQLCDKAIDAEDRANRANQEEILCWCLYWKDFRDQLIEIIRSNSGKFGEKKVRRSQELGLKVRDVLRDSF</sequence>
<evidence type="ECO:0000313" key="1">
    <source>
        <dbReference type="EMBL" id="PKB99160.1"/>
    </source>
</evidence>
<dbReference type="Proteomes" id="UP000232722">
    <property type="component" value="Unassembled WGS sequence"/>
</dbReference>
<gene>
    <name evidence="1" type="ORF">RhiirA5_462589</name>
</gene>
<organism evidence="1 2">
    <name type="scientific">Rhizophagus irregularis</name>
    <dbReference type="NCBI Taxonomy" id="588596"/>
    <lineage>
        <taxon>Eukaryota</taxon>
        <taxon>Fungi</taxon>
        <taxon>Fungi incertae sedis</taxon>
        <taxon>Mucoromycota</taxon>
        <taxon>Glomeromycotina</taxon>
        <taxon>Glomeromycetes</taxon>
        <taxon>Glomerales</taxon>
        <taxon>Glomeraceae</taxon>
        <taxon>Rhizophagus</taxon>
    </lineage>
</organism>
<dbReference type="AlphaFoldDB" id="A0A2N0NX67"/>
<dbReference type="VEuPathDB" id="FungiDB:RhiirA1_476649"/>
<protein>
    <submittedName>
        <fullName evidence="1">Uncharacterized protein</fullName>
    </submittedName>
</protein>
<accession>A0A2N0NX67</accession>
<name>A0A2N0NX67_9GLOM</name>
<reference evidence="1 2" key="2">
    <citation type="submission" date="2017-09" db="EMBL/GenBank/DDBJ databases">
        <title>Extensive intraspecific genome diversity in a model arbuscular mycorrhizal fungus.</title>
        <authorList>
            <person name="Chen E.C."/>
            <person name="Morin E."/>
            <person name="Beaudet D."/>
            <person name="Noel J."/>
            <person name="Ndikumana S."/>
            <person name="Charron P."/>
            <person name="St-Onge C."/>
            <person name="Giorgi J."/>
            <person name="Grigoriev I.V."/>
            <person name="Roux C."/>
            <person name="Martin F.M."/>
            <person name="Corradi N."/>
        </authorList>
    </citation>
    <scope>NUCLEOTIDE SEQUENCE [LARGE SCALE GENOMIC DNA]</scope>
    <source>
        <strain evidence="1 2">A5</strain>
    </source>
</reference>
<proteinExistence type="predicted"/>
<reference evidence="1 2" key="1">
    <citation type="submission" date="2016-04" db="EMBL/GenBank/DDBJ databases">
        <title>Genome analyses suggest a sexual origin of heterokaryosis in a supposedly ancient asexual fungus.</title>
        <authorList>
            <person name="Ropars J."/>
            <person name="Sedzielewska K."/>
            <person name="Noel J."/>
            <person name="Charron P."/>
            <person name="Farinelli L."/>
            <person name="Marton T."/>
            <person name="Kruger M."/>
            <person name="Pelin A."/>
            <person name="Brachmann A."/>
            <person name="Corradi N."/>
        </authorList>
    </citation>
    <scope>NUCLEOTIDE SEQUENCE [LARGE SCALE GENOMIC DNA]</scope>
    <source>
        <strain evidence="1 2">A5</strain>
    </source>
</reference>